<dbReference type="InterPro" id="IPR033690">
    <property type="entry name" value="Adenylat_kinase_CS"/>
</dbReference>
<evidence type="ECO:0000256" key="7">
    <source>
        <dbReference type="ARBA" id="ARBA00023242"/>
    </source>
</evidence>
<comment type="subcellular location">
    <subcellularLocation>
        <location evidence="9">Cytoplasm</location>
    </subcellularLocation>
    <subcellularLocation>
        <location evidence="9">Nucleus</location>
    </subcellularLocation>
</comment>
<comment type="similarity">
    <text evidence="9">Belongs to the adenylate kinase family. UMP-CMP kinase subfamily.</text>
</comment>
<feature type="binding site" evidence="9">
    <location>
        <position position="122"/>
    </location>
    <ligand>
        <name>CMP</name>
        <dbReference type="ChEBI" id="CHEBI:60377"/>
    </ligand>
</feature>
<comment type="caution">
    <text evidence="9">Lacks conserved residue(s) required for the propagation of feature annotation.</text>
</comment>
<keyword evidence="7 9" id="KW-0539">Nucleus</keyword>
<dbReference type="PROSITE" id="PS00113">
    <property type="entry name" value="ADENYLATE_KINASE"/>
    <property type="match status" value="1"/>
</dbReference>
<dbReference type="GO" id="GO:0016776">
    <property type="term" value="F:phosphotransferase activity, phosphate group as acceptor"/>
    <property type="evidence" value="ECO:0007669"/>
    <property type="project" value="InterPro"/>
</dbReference>
<accession>A0A6P5EYB6</accession>
<keyword evidence="10" id="KW-1185">Reference proteome</keyword>
<dbReference type="HAMAP" id="MF_00235">
    <property type="entry name" value="Adenylate_kinase_Adk"/>
    <property type="match status" value="1"/>
</dbReference>
<dbReference type="Proteomes" id="UP000515123">
    <property type="component" value="Linkage group 5"/>
</dbReference>
<dbReference type="NCBIfam" id="TIGR01359">
    <property type="entry name" value="UMP_CMP_kin_fam"/>
    <property type="match status" value="1"/>
</dbReference>
<dbReference type="CDD" id="cd01428">
    <property type="entry name" value="ADK"/>
    <property type="match status" value="1"/>
</dbReference>
<dbReference type="EC" id="2.7.4.14" evidence="9"/>
<evidence type="ECO:0000313" key="11">
    <source>
        <dbReference type="RefSeq" id="XP_020088554.1"/>
    </source>
</evidence>
<keyword evidence="3 9" id="KW-0547">Nucleotide-binding</keyword>
<gene>
    <name evidence="11" type="primary">LOC109710421</name>
</gene>
<name>A0A6P5EYB6_ANACO</name>
<feature type="binding site" evidence="9">
    <location>
        <begin position="115"/>
        <end position="118"/>
    </location>
    <ligand>
        <name>a ribonucleoside 5'-phosphate</name>
        <dbReference type="ChEBI" id="CHEBI:58043"/>
    </ligand>
</feature>
<comment type="catalytic activity">
    <reaction evidence="9">
        <text>CMP + ATP = CDP + ADP</text>
        <dbReference type="Rhea" id="RHEA:11600"/>
        <dbReference type="ChEBI" id="CHEBI:30616"/>
        <dbReference type="ChEBI" id="CHEBI:58069"/>
        <dbReference type="ChEBI" id="CHEBI:60377"/>
        <dbReference type="ChEBI" id="CHEBI:456216"/>
        <dbReference type="EC" id="2.7.4.14"/>
    </reaction>
</comment>
<protein>
    <recommendedName>
        <fullName evidence="9">UMP-CMP kinase</fullName>
        <ecNumber evidence="9">2.7.4.14</ecNumber>
    </recommendedName>
    <alternativeName>
        <fullName evidence="9">Deoxycytidylate kinase</fullName>
        <shortName evidence="9">CK</shortName>
        <shortName evidence="9">dCMP kinase</shortName>
    </alternativeName>
    <alternativeName>
        <fullName evidence="9">Uridine monophosphate/cytidine monophosphate kinase</fullName>
        <shortName evidence="9">UMP/CMP kinase</shortName>
        <shortName evidence="9">UMP/CMPK</shortName>
    </alternativeName>
</protein>
<dbReference type="SUPFAM" id="SSF52540">
    <property type="entry name" value="P-loop containing nucleoside triphosphate hydrolases"/>
    <property type="match status" value="1"/>
</dbReference>
<reference evidence="10" key="1">
    <citation type="journal article" date="2015" name="Nat. Genet.">
        <title>The pineapple genome and the evolution of CAM photosynthesis.</title>
        <authorList>
            <person name="Ming R."/>
            <person name="VanBuren R."/>
            <person name="Wai C.M."/>
            <person name="Tang H."/>
            <person name="Schatz M.C."/>
            <person name="Bowers J.E."/>
            <person name="Lyons E."/>
            <person name="Wang M.L."/>
            <person name="Chen J."/>
            <person name="Biggers E."/>
            <person name="Zhang J."/>
            <person name="Huang L."/>
            <person name="Zhang L."/>
            <person name="Miao W."/>
            <person name="Zhang J."/>
            <person name="Ye Z."/>
            <person name="Miao C."/>
            <person name="Lin Z."/>
            <person name="Wang H."/>
            <person name="Zhou H."/>
            <person name="Yim W.C."/>
            <person name="Priest H.D."/>
            <person name="Zheng C."/>
            <person name="Woodhouse M."/>
            <person name="Edger P.P."/>
            <person name="Guyot R."/>
            <person name="Guo H.B."/>
            <person name="Guo H."/>
            <person name="Zheng G."/>
            <person name="Singh R."/>
            <person name="Sharma A."/>
            <person name="Min X."/>
            <person name="Zheng Y."/>
            <person name="Lee H."/>
            <person name="Gurtowski J."/>
            <person name="Sedlazeck F.J."/>
            <person name="Harkess A."/>
            <person name="McKain M.R."/>
            <person name="Liao Z."/>
            <person name="Fang J."/>
            <person name="Liu J."/>
            <person name="Zhang X."/>
            <person name="Zhang Q."/>
            <person name="Hu W."/>
            <person name="Qin Y."/>
            <person name="Wang K."/>
            <person name="Chen L.Y."/>
            <person name="Shirley N."/>
            <person name="Lin Y.R."/>
            <person name="Liu L.Y."/>
            <person name="Hernandez A.G."/>
            <person name="Wright C.L."/>
            <person name="Bulone V."/>
            <person name="Tuskan G.A."/>
            <person name="Heath K."/>
            <person name="Zee F."/>
            <person name="Moore P.H."/>
            <person name="Sunkar R."/>
            <person name="Leebens-Mack J.H."/>
            <person name="Mockler T."/>
            <person name="Bennetzen J.L."/>
            <person name="Freeling M."/>
            <person name="Sankoff D."/>
            <person name="Paterson A.H."/>
            <person name="Zhu X."/>
            <person name="Yang X."/>
            <person name="Smith J.A."/>
            <person name="Cushman J.C."/>
            <person name="Paull R.E."/>
            <person name="Yu Q."/>
        </authorList>
    </citation>
    <scope>NUCLEOTIDE SEQUENCE [LARGE SCALE GENOMIC DNA]</scope>
    <source>
        <strain evidence="10">cv. F153</strain>
    </source>
</reference>
<dbReference type="GO" id="GO:0006207">
    <property type="term" value="P:'de novo' pyrimidine nucleobase biosynthetic process"/>
    <property type="evidence" value="ECO:0007669"/>
    <property type="project" value="InterPro"/>
</dbReference>
<keyword evidence="2 9" id="KW-0808">Transferase</keyword>
<dbReference type="GO" id="GO:0005524">
    <property type="term" value="F:ATP binding"/>
    <property type="evidence" value="ECO:0007669"/>
    <property type="project" value="UniProtKB-KW"/>
</dbReference>
<feature type="binding site" evidence="9">
    <location>
        <begin position="88"/>
        <end position="90"/>
    </location>
    <ligand>
        <name>a ribonucleoside 5'-phosphate</name>
        <dbReference type="ChEBI" id="CHEBI:58043"/>
    </ligand>
</feature>
<comment type="function">
    <text evidence="9">Catalyzes the phosphorylation of pyrimidine nucleoside monophosphates at the expense of ATP. Plays an important role in de novo pyrimidine nucleotide biosynthesis. Has preference for UMP and CMP as phosphate acceptors.</text>
</comment>
<dbReference type="FunFam" id="3.40.50.300:FF:000315">
    <property type="entry name" value="Adenylate kinase 1"/>
    <property type="match status" value="1"/>
</dbReference>
<evidence type="ECO:0000256" key="9">
    <source>
        <dbReference type="HAMAP-Rule" id="MF_03172"/>
    </source>
</evidence>
<dbReference type="InterPro" id="IPR000850">
    <property type="entry name" value="Adenylat/UMP-CMP_kin"/>
</dbReference>
<keyword evidence="5 9" id="KW-0067">ATP-binding</keyword>
<feature type="binding site" evidence="9">
    <location>
        <position position="158"/>
    </location>
    <ligand>
        <name>a ribonucleoside 5'-phosphate</name>
        <dbReference type="ChEBI" id="CHEBI:58043"/>
    </ligand>
</feature>
<keyword evidence="1 9" id="KW-0963">Cytoplasm</keyword>
<keyword evidence="6 9" id="KW-0665">Pyrimidine biosynthesis</keyword>
<dbReference type="GO" id="GO:0019205">
    <property type="term" value="F:nucleobase-containing compound kinase activity"/>
    <property type="evidence" value="ECO:0007669"/>
    <property type="project" value="InterPro"/>
</dbReference>
<feature type="binding site" evidence="9">
    <location>
        <position position="197"/>
    </location>
    <ligand>
        <name>ATP</name>
        <dbReference type="ChEBI" id="CHEBI:30616"/>
    </ligand>
</feature>
<dbReference type="PANTHER" id="PTHR23359">
    <property type="entry name" value="NUCLEOTIDE KINASE"/>
    <property type="match status" value="1"/>
</dbReference>
<proteinExistence type="inferred from homology"/>
<dbReference type="HAMAP" id="MF_03172">
    <property type="entry name" value="Adenylate_kinase_UMP_CMP_kin"/>
    <property type="match status" value="1"/>
</dbReference>
<evidence type="ECO:0000256" key="3">
    <source>
        <dbReference type="ARBA" id="ARBA00022741"/>
    </source>
</evidence>
<feature type="binding site" evidence="9">
    <location>
        <begin position="41"/>
        <end position="46"/>
    </location>
    <ligand>
        <name>ATP</name>
        <dbReference type="ChEBI" id="CHEBI:30616"/>
    </ligand>
</feature>
<dbReference type="OrthoDB" id="442176at2759"/>
<dbReference type="GeneID" id="109710421"/>
<comment type="domain">
    <text evidence="9">Consists of three domains, a large central CORE domain and two small peripheral domains, NMPbind and LID, which undergo movements during catalysis. The LID domain closes over the site of phosphoryl transfer upon ATP binding. Assembling and dissambling the active center during each catalytic cycle provides an effective means to prevent ATP hydrolysis.</text>
</comment>
<sequence>MGSIDKDNAANSRTVNLNAAEGASDRLSNEVSCIFVLGGPGSGKGTQCPRIVEHFGFTYLCAGDLLQAEIESGSENGKMIQQYKKEGKIVSSEVTIKLLWNAMQNSENRKFVIDGFPRNEENRAAFENIIQLEPDFVLFFDCPEEELIKRLLNRNQGRVDDNINTIIKRLRVYFDSTLPVIDYYSSRGKVYKIDANRSVEEVFYEVKNVISKYYSGKQGEKIFTQI</sequence>
<dbReference type="Gene3D" id="3.40.50.300">
    <property type="entry name" value="P-loop containing nucleotide triphosphate hydrolases"/>
    <property type="match status" value="1"/>
</dbReference>
<dbReference type="AlphaFoldDB" id="A0A6P5EYB6"/>
<evidence type="ECO:0000313" key="10">
    <source>
        <dbReference type="Proteomes" id="UP000515123"/>
    </source>
</evidence>
<dbReference type="InterPro" id="IPR006266">
    <property type="entry name" value="UMP_CMP_kinase"/>
</dbReference>
<reference evidence="11" key="2">
    <citation type="submission" date="2025-08" db="UniProtKB">
        <authorList>
            <consortium name="RefSeq"/>
        </authorList>
    </citation>
    <scope>IDENTIFICATION</scope>
    <source>
        <tissue evidence="11">Leaf</tissue>
    </source>
</reference>
<evidence type="ECO:0000256" key="8">
    <source>
        <dbReference type="ARBA" id="ARBA00048116"/>
    </source>
</evidence>
<evidence type="ECO:0000256" key="6">
    <source>
        <dbReference type="ARBA" id="ARBA00022975"/>
    </source>
</evidence>
<evidence type="ECO:0000256" key="2">
    <source>
        <dbReference type="ARBA" id="ARBA00022679"/>
    </source>
</evidence>
<feature type="binding site" evidence="9">
    <location>
        <position position="154"/>
    </location>
    <ligand>
        <name>ATP</name>
        <dbReference type="ChEBI" id="CHEBI:30616"/>
    </ligand>
</feature>
<keyword evidence="4 9" id="KW-0418">Kinase</keyword>
<dbReference type="RefSeq" id="XP_020088554.1">
    <property type="nucleotide sequence ID" value="XM_020232965.1"/>
</dbReference>
<comment type="catalytic activity">
    <reaction evidence="8 9">
        <text>UMP + ATP = UDP + ADP</text>
        <dbReference type="Rhea" id="RHEA:24400"/>
        <dbReference type="ChEBI" id="CHEBI:30616"/>
        <dbReference type="ChEBI" id="CHEBI:57865"/>
        <dbReference type="ChEBI" id="CHEBI:58223"/>
        <dbReference type="ChEBI" id="CHEBI:456216"/>
        <dbReference type="EC" id="2.7.4.14"/>
    </reaction>
</comment>
<dbReference type="GO" id="GO:0006221">
    <property type="term" value="P:pyrimidine nucleotide biosynthetic process"/>
    <property type="evidence" value="ECO:0007669"/>
    <property type="project" value="UniProtKB-UniRule"/>
</dbReference>
<dbReference type="PRINTS" id="PR00094">
    <property type="entry name" value="ADENYLTKNASE"/>
</dbReference>
<comment type="catalytic activity">
    <reaction evidence="9">
        <text>dCMP + ATP = dCDP + ADP</text>
        <dbReference type="Rhea" id="RHEA:25094"/>
        <dbReference type="ChEBI" id="CHEBI:30616"/>
        <dbReference type="ChEBI" id="CHEBI:57566"/>
        <dbReference type="ChEBI" id="CHEBI:58593"/>
        <dbReference type="ChEBI" id="CHEBI:456216"/>
        <dbReference type="EC" id="2.7.4.14"/>
    </reaction>
</comment>
<dbReference type="GO" id="GO:0009123">
    <property type="term" value="P:nucleoside monophosphate metabolic process"/>
    <property type="evidence" value="ECO:0007669"/>
    <property type="project" value="UniProtKB-ARBA"/>
</dbReference>
<dbReference type="Pfam" id="PF00406">
    <property type="entry name" value="ADK"/>
    <property type="match status" value="1"/>
</dbReference>
<comment type="cofactor">
    <cofactor evidence="9">
        <name>Mg(2+)</name>
        <dbReference type="ChEBI" id="CHEBI:18420"/>
    </cofactor>
    <text evidence="9">Binds 1 Mg(2+) ion per monomer.</text>
</comment>
<comment type="subunit">
    <text evidence="9">Monomer.</text>
</comment>
<organism evidence="10 11">
    <name type="scientific">Ananas comosus</name>
    <name type="common">Pineapple</name>
    <name type="synonym">Ananas ananas</name>
    <dbReference type="NCBI Taxonomy" id="4615"/>
    <lineage>
        <taxon>Eukaryota</taxon>
        <taxon>Viridiplantae</taxon>
        <taxon>Streptophyta</taxon>
        <taxon>Embryophyta</taxon>
        <taxon>Tracheophyta</taxon>
        <taxon>Spermatophyta</taxon>
        <taxon>Magnoliopsida</taxon>
        <taxon>Liliopsida</taxon>
        <taxon>Poales</taxon>
        <taxon>Bromeliaceae</taxon>
        <taxon>Bromelioideae</taxon>
        <taxon>Ananas</taxon>
    </lineage>
</organism>
<evidence type="ECO:0000256" key="1">
    <source>
        <dbReference type="ARBA" id="ARBA00022490"/>
    </source>
</evidence>
<evidence type="ECO:0000256" key="5">
    <source>
        <dbReference type="ARBA" id="ARBA00022840"/>
    </source>
</evidence>
<evidence type="ECO:0000256" key="4">
    <source>
        <dbReference type="ARBA" id="ARBA00022777"/>
    </source>
</evidence>
<dbReference type="GO" id="GO:0005737">
    <property type="term" value="C:cytoplasm"/>
    <property type="evidence" value="ECO:0007669"/>
    <property type="project" value="UniProtKB-SubCell"/>
</dbReference>
<feature type="binding site" evidence="9">
    <location>
        <position position="169"/>
    </location>
    <ligand>
        <name>a ribonucleoside 5'-phosphate</name>
        <dbReference type="ChEBI" id="CHEBI:58043"/>
    </ligand>
</feature>
<dbReference type="InterPro" id="IPR027417">
    <property type="entry name" value="P-loop_NTPase"/>
</dbReference>
<dbReference type="GO" id="GO:0005634">
    <property type="term" value="C:nucleus"/>
    <property type="evidence" value="ECO:0007669"/>
    <property type="project" value="UniProtKB-SubCell"/>
</dbReference>